<feature type="repeat" description="PPR" evidence="2">
    <location>
        <begin position="803"/>
        <end position="837"/>
    </location>
</feature>
<dbReference type="Proteomes" id="UP001604277">
    <property type="component" value="Unassembled WGS sequence"/>
</dbReference>
<dbReference type="FunFam" id="1.25.40.10:FF:000090">
    <property type="entry name" value="Pentatricopeptide repeat-containing protein, chloroplastic"/>
    <property type="match status" value="1"/>
</dbReference>
<evidence type="ECO:0000313" key="3">
    <source>
        <dbReference type="EMBL" id="KAL2538407.1"/>
    </source>
</evidence>
<feature type="repeat" description="PPR" evidence="2">
    <location>
        <begin position="129"/>
        <end position="163"/>
    </location>
</feature>
<dbReference type="Pfam" id="PF01535">
    <property type="entry name" value="PPR"/>
    <property type="match status" value="6"/>
</dbReference>
<dbReference type="PANTHER" id="PTHR47926:SF441">
    <property type="entry name" value="PENTATRICOPEPTIDE REPEAT-CONTAINING PROTEIN"/>
    <property type="match status" value="1"/>
</dbReference>
<feature type="repeat" description="PPR" evidence="2">
    <location>
        <begin position="498"/>
        <end position="532"/>
    </location>
</feature>
<evidence type="ECO:0000256" key="1">
    <source>
        <dbReference type="ARBA" id="ARBA00022737"/>
    </source>
</evidence>
<dbReference type="PROSITE" id="PS51375">
    <property type="entry name" value="PPR"/>
    <property type="match status" value="7"/>
</dbReference>
<reference evidence="4" key="1">
    <citation type="submission" date="2024-07" db="EMBL/GenBank/DDBJ databases">
        <title>Two chromosome-level genome assemblies of Korean endemic species Abeliophyllum distichum and Forsythia ovata (Oleaceae).</title>
        <authorList>
            <person name="Jang H."/>
        </authorList>
    </citation>
    <scope>NUCLEOTIDE SEQUENCE [LARGE SCALE GENOMIC DNA]</scope>
</reference>
<dbReference type="FunFam" id="1.25.40.10:FF:000436">
    <property type="entry name" value="Pentatricopeptide repeat-containing protein At5g39350 family"/>
    <property type="match status" value="1"/>
</dbReference>
<dbReference type="InterPro" id="IPR002885">
    <property type="entry name" value="PPR_rpt"/>
</dbReference>
<dbReference type="NCBIfam" id="TIGR00756">
    <property type="entry name" value="PPR"/>
    <property type="match status" value="5"/>
</dbReference>
<dbReference type="EMBL" id="JBFOLJ010000005">
    <property type="protein sequence ID" value="KAL2538407.1"/>
    <property type="molecule type" value="Genomic_DNA"/>
</dbReference>
<proteinExistence type="predicted"/>
<keyword evidence="4" id="KW-1185">Reference proteome</keyword>
<dbReference type="InterPro" id="IPR011990">
    <property type="entry name" value="TPR-like_helical_dom_sf"/>
</dbReference>
<evidence type="ECO:0000256" key="2">
    <source>
        <dbReference type="PROSITE-ProRule" id="PRU00708"/>
    </source>
</evidence>
<dbReference type="FunFam" id="1.25.40.10:FF:000073">
    <property type="entry name" value="Pentatricopeptide repeat-containing protein chloroplastic"/>
    <property type="match status" value="2"/>
</dbReference>
<dbReference type="Gene3D" id="1.25.40.10">
    <property type="entry name" value="Tetratricopeptide repeat domain"/>
    <property type="match status" value="8"/>
</dbReference>
<feature type="repeat" description="PPR" evidence="2">
    <location>
        <begin position="296"/>
        <end position="330"/>
    </location>
</feature>
<dbReference type="PANTHER" id="PTHR47926">
    <property type="entry name" value="PENTATRICOPEPTIDE REPEAT-CONTAINING PROTEIN"/>
    <property type="match status" value="1"/>
</dbReference>
<gene>
    <name evidence="3" type="ORF">Fot_19798</name>
</gene>
<dbReference type="InterPro" id="IPR046848">
    <property type="entry name" value="E_motif"/>
</dbReference>
<feature type="repeat" description="PPR" evidence="2">
    <location>
        <begin position="230"/>
        <end position="264"/>
    </location>
</feature>
<accession>A0ABD1VM18</accession>
<protein>
    <submittedName>
        <fullName evidence="3">Pentatricopeptide repeat-containing protein</fullName>
    </submittedName>
</protein>
<evidence type="ECO:0000313" key="4">
    <source>
        <dbReference type="Proteomes" id="UP001604277"/>
    </source>
</evidence>
<feature type="repeat" description="PPR" evidence="2">
    <location>
        <begin position="397"/>
        <end position="431"/>
    </location>
</feature>
<feature type="repeat" description="PPR" evidence="2">
    <location>
        <begin position="838"/>
        <end position="873"/>
    </location>
</feature>
<organism evidence="3 4">
    <name type="scientific">Forsythia ovata</name>
    <dbReference type="NCBI Taxonomy" id="205694"/>
    <lineage>
        <taxon>Eukaryota</taxon>
        <taxon>Viridiplantae</taxon>
        <taxon>Streptophyta</taxon>
        <taxon>Embryophyta</taxon>
        <taxon>Tracheophyta</taxon>
        <taxon>Spermatophyta</taxon>
        <taxon>Magnoliopsida</taxon>
        <taxon>eudicotyledons</taxon>
        <taxon>Gunneridae</taxon>
        <taxon>Pentapetalae</taxon>
        <taxon>asterids</taxon>
        <taxon>lamiids</taxon>
        <taxon>Lamiales</taxon>
        <taxon>Oleaceae</taxon>
        <taxon>Forsythieae</taxon>
        <taxon>Forsythia</taxon>
    </lineage>
</organism>
<name>A0ABD1VM18_9LAMI</name>
<dbReference type="Pfam" id="PF13041">
    <property type="entry name" value="PPR_2"/>
    <property type="match status" value="5"/>
</dbReference>
<dbReference type="GO" id="GO:0003729">
    <property type="term" value="F:mRNA binding"/>
    <property type="evidence" value="ECO:0007669"/>
    <property type="project" value="UniProtKB-ARBA"/>
</dbReference>
<dbReference type="AlphaFoldDB" id="A0ABD1VM18"/>
<dbReference type="InterPro" id="IPR046960">
    <property type="entry name" value="PPR_At4g14850-like_plant"/>
</dbReference>
<comment type="caution">
    <text evidence="3">The sequence shown here is derived from an EMBL/GenBank/DDBJ whole genome shotgun (WGS) entry which is preliminary data.</text>
</comment>
<keyword evidence="1" id="KW-0677">Repeat</keyword>
<sequence length="982" mass="109089">MRHRVHMIKNPRLTPNSIFLNSQLKLSTSPLAKDPQIHNNSLTQEQGLYNNLLKACLLQCQKIHSRQLFDEMPKGLGFSLRTGKIVHAQSLKFGISSKGKLGNAILDLYSKCGHVDYAEKVFLRLEERDKMAWNSIMFVYSRNGFLENVVEAFGSMWNRGVLGNQFSCANVLSACAKLMDVKFGKQVHCGVVKMGFEVDAFCEGALIDMYAKCGYIVDARRIFDGATDHDTVSCTAMISGYVQVGLLEQAMRVFEEMRTGGHMPDQVAFITTLNACVRLGRLDDACHLFSQMPNPNVVAWNVLISGHAKGGHEGEAIGLLQNMIKAGFKPTRSTLGSVLSAISYIANYEYGLQVHALAVKLGLDSNVYVGSSLINMYAKCQNMEAAKEVFNRLGEKNDVLWNALLGGYAQNGYACEVLELFLNMRICGFQPDEYTYTSVLSACACLGNIETGSQLHSVIIKNKFEQNLFVGNALVDMYAKCGALDNSRKQFELITSRDHVSWNAIIVGYVQEEEEEEAFCLFRRMMSEGISPDEVSLASILSATANLQDFFKGTQVHCFLVKYGLERALYAGGSLIDFYCKCGIIGAATEVFSCMTERSVACTNALIAGYSQVNSVEAVNIFQNMLVGGMRPSEVTFATLLESCTGDTNLLFGRQIHCFILKLGLAHHDEFIAVSLLGMYMNAQSMRDANVFFSELPYPKSTIIWTAMISGSIQNDCCENALLWYRKMCHHNAMPDQATFASVLRACSMLASLEDGRKMHALIFRTAYNEDELIGSALVDMYAKCGDVRSSAQVFGEMVSKKDVISWNSIIVGYAKNGYAENALKIFEEMNQANVKPDEVTFLGVLTACNHAGMVSEGQKIFDDMIHRYGVRPRVDHCACMIDLFGRWGFLREAEEFIVNLDIEPDAMIWATYLGACRLQGDDIRGQYAAEKLIQLEPQNSSPYVLLSNIYAASGNWEGVNSVRTKMQERGVKKFPGCSWRS</sequence>
<dbReference type="Pfam" id="PF20431">
    <property type="entry name" value="E_motif"/>
    <property type="match status" value="1"/>
</dbReference>